<feature type="compositionally biased region" description="Polar residues" evidence="5">
    <location>
        <begin position="40"/>
        <end position="56"/>
    </location>
</feature>
<dbReference type="Pfam" id="PF13532">
    <property type="entry name" value="2OG-FeII_Oxy_2"/>
    <property type="match status" value="1"/>
</dbReference>
<dbReference type="Pfam" id="PF06839">
    <property type="entry name" value="Zn_ribbon_GRF"/>
    <property type="match status" value="1"/>
</dbReference>
<proteinExistence type="predicted"/>
<dbReference type="PANTHER" id="PTHR31212:SF4">
    <property type="entry name" value="ALPHA-KETOGLUTARATE-DEPENDENT DIOXYGENASE ALKB HOMOLOG 3"/>
    <property type="match status" value="1"/>
</dbReference>
<dbReference type="Gene3D" id="2.60.120.590">
    <property type="entry name" value="Alpha-ketoglutarate-dependent dioxygenase AlkB-like"/>
    <property type="match status" value="1"/>
</dbReference>
<dbReference type="PROSITE" id="PS51999">
    <property type="entry name" value="ZF_GRF"/>
    <property type="match status" value="1"/>
</dbReference>
<feature type="compositionally biased region" description="Polar residues" evidence="5">
    <location>
        <begin position="7"/>
        <end position="19"/>
    </location>
</feature>
<dbReference type="GO" id="GO:0051213">
    <property type="term" value="F:dioxygenase activity"/>
    <property type="evidence" value="ECO:0007669"/>
    <property type="project" value="InterPro"/>
</dbReference>
<dbReference type="Proteomes" id="UP000707451">
    <property type="component" value="Unassembled WGS sequence"/>
</dbReference>
<dbReference type="InterPro" id="IPR010666">
    <property type="entry name" value="Znf_GRF"/>
</dbReference>
<dbReference type="SUPFAM" id="SSF51197">
    <property type="entry name" value="Clavaminate synthase-like"/>
    <property type="match status" value="1"/>
</dbReference>
<feature type="domain" description="GRF-type" evidence="6">
    <location>
        <begin position="447"/>
        <end position="492"/>
    </location>
</feature>
<protein>
    <recommendedName>
        <fullName evidence="6">GRF-type domain-containing protein</fullName>
    </recommendedName>
</protein>
<keyword evidence="1" id="KW-0479">Metal-binding</keyword>
<dbReference type="EMBL" id="JAHRHY010000016">
    <property type="protein sequence ID" value="KAG9063585.1"/>
    <property type="molecule type" value="Genomic_DNA"/>
</dbReference>
<dbReference type="InterPro" id="IPR027450">
    <property type="entry name" value="AlkB-like"/>
</dbReference>
<feature type="compositionally biased region" description="Polar residues" evidence="5">
    <location>
        <begin position="230"/>
        <end position="244"/>
    </location>
</feature>
<dbReference type="PANTHER" id="PTHR31212">
    <property type="entry name" value="ALPHA-KETOGLUTARATE-DEPENDENT DIOXYGENASE ALKB HOMOLOG 3"/>
    <property type="match status" value="1"/>
</dbReference>
<feature type="region of interest" description="Disordered" evidence="5">
    <location>
        <begin position="121"/>
        <end position="154"/>
    </location>
</feature>
<feature type="compositionally biased region" description="Polar residues" evidence="5">
    <location>
        <begin position="528"/>
        <end position="542"/>
    </location>
</feature>
<dbReference type="InterPro" id="IPR037151">
    <property type="entry name" value="AlkB-like_sf"/>
</dbReference>
<feature type="compositionally biased region" description="Low complexity" evidence="5">
    <location>
        <begin position="126"/>
        <end position="149"/>
    </location>
</feature>
<feature type="compositionally biased region" description="Low complexity" evidence="5">
    <location>
        <begin position="20"/>
        <end position="39"/>
    </location>
</feature>
<dbReference type="GO" id="GO:0006307">
    <property type="term" value="P:DNA alkylation repair"/>
    <property type="evidence" value="ECO:0007669"/>
    <property type="project" value="InterPro"/>
</dbReference>
<feature type="region of interest" description="Disordered" evidence="5">
    <location>
        <begin position="497"/>
        <end position="578"/>
    </location>
</feature>
<feature type="region of interest" description="Disordered" evidence="5">
    <location>
        <begin position="1"/>
        <end position="76"/>
    </location>
</feature>
<reference evidence="7" key="1">
    <citation type="submission" date="2021-06" db="EMBL/GenBank/DDBJ databases">
        <title>Genome Sequence of Mortierella hyaline Strain SCG-10, a Cold-Adapted, Nitrate-Reducing Fungus Isolated from Soil in Minnesota, USA.</title>
        <authorList>
            <person name="Aldossari N."/>
        </authorList>
    </citation>
    <scope>NUCLEOTIDE SEQUENCE</scope>
    <source>
        <strain evidence="7">SCG-10</strain>
    </source>
</reference>
<evidence type="ECO:0000259" key="6">
    <source>
        <dbReference type="PROSITE" id="PS51999"/>
    </source>
</evidence>
<evidence type="ECO:0000256" key="1">
    <source>
        <dbReference type="ARBA" id="ARBA00022723"/>
    </source>
</evidence>
<feature type="compositionally biased region" description="Low complexity" evidence="5">
    <location>
        <begin position="187"/>
        <end position="197"/>
    </location>
</feature>
<comment type="caution">
    <text evidence="7">The sequence shown here is derived from an EMBL/GenBank/DDBJ whole genome shotgun (WGS) entry which is preliminary data.</text>
</comment>
<accession>A0A9P7XLL2</accession>
<organism evidence="7 8">
    <name type="scientific">Linnemannia hyalina</name>
    <dbReference type="NCBI Taxonomy" id="64524"/>
    <lineage>
        <taxon>Eukaryota</taxon>
        <taxon>Fungi</taxon>
        <taxon>Fungi incertae sedis</taxon>
        <taxon>Mucoromycota</taxon>
        <taxon>Mortierellomycotina</taxon>
        <taxon>Mortierellomycetes</taxon>
        <taxon>Mortierellales</taxon>
        <taxon>Mortierellaceae</taxon>
        <taxon>Linnemannia</taxon>
    </lineage>
</organism>
<evidence type="ECO:0000313" key="7">
    <source>
        <dbReference type="EMBL" id="KAG9063585.1"/>
    </source>
</evidence>
<keyword evidence="2 4" id="KW-0863">Zinc-finger</keyword>
<feature type="compositionally biased region" description="Polar residues" evidence="5">
    <location>
        <begin position="198"/>
        <end position="214"/>
    </location>
</feature>
<name>A0A9P7XLL2_9FUNG</name>
<keyword evidence="3" id="KW-0862">Zinc</keyword>
<sequence>MAHHSMHSNVNEPQQAHSDNNILPHSSSPSSTSINLPSPRTSSATDSNDTITHTSSNTHGDTHNANHTDNNNDQNDKEWDFKMATLFSIFESTPGDVLCEALKTSSGELDQAIPWILSHNSSSVQDTDSNSNTLSTSKSTPFSSSLSTPARKKQKLIQPRLSAFMPTPSSLSVFKPGISPAPSHQHNSSSSTNNNNSVDAPSSSNETTFPSLPSLNDRLRWKEPPLTFDPTANSIDTTPSSSTPAVKLKPPKPLILYSPEDVAKQCPCTLIFNVLDKDLANRLLKAMLIDSETWNRNRWWLFERMVESPHKTSYFAERDDDMEEVAGWTYNGKKQDPPRRFLPEMEEAKLVVRRIVNELRKERDIHPYEVQGDWNCNVAAVNHYAHSKESVGFHADKLTYLGPRPTIGSLTLGVTRFFRIRKVIPDATHPDTAGQLISFSPQETPVCKCGVAMVLRCVFKNKANYGRYFYMCYAAGSKMGQTCGQFNWVDMEEKLGLLSPPGAGGSGDAGADDQGTVSKNVQREEQQQEISATNAFINTVSESKGRSSKHPRSPNQDHLLEQVDADQESDLNLAEELQEDDMALLEQQWEAIEEADDPILE</sequence>
<dbReference type="InterPro" id="IPR032854">
    <property type="entry name" value="ALKBH3"/>
</dbReference>
<evidence type="ECO:0000256" key="5">
    <source>
        <dbReference type="SAM" id="MobiDB-lite"/>
    </source>
</evidence>
<evidence type="ECO:0000313" key="8">
    <source>
        <dbReference type="Proteomes" id="UP000707451"/>
    </source>
</evidence>
<gene>
    <name evidence="7" type="ORF">KI688_004470</name>
</gene>
<feature type="region of interest" description="Disordered" evidence="5">
    <location>
        <begin position="173"/>
        <end position="247"/>
    </location>
</feature>
<dbReference type="GO" id="GO:0008270">
    <property type="term" value="F:zinc ion binding"/>
    <property type="evidence" value="ECO:0007669"/>
    <property type="project" value="UniProtKB-KW"/>
</dbReference>
<keyword evidence="8" id="KW-1185">Reference proteome</keyword>
<dbReference type="OrthoDB" id="545910at2759"/>
<evidence type="ECO:0000256" key="3">
    <source>
        <dbReference type="ARBA" id="ARBA00022833"/>
    </source>
</evidence>
<evidence type="ECO:0000256" key="2">
    <source>
        <dbReference type="ARBA" id="ARBA00022771"/>
    </source>
</evidence>
<evidence type="ECO:0000256" key="4">
    <source>
        <dbReference type="PROSITE-ProRule" id="PRU01343"/>
    </source>
</evidence>
<dbReference type="AlphaFoldDB" id="A0A9P7XLL2"/>